<comment type="caution">
    <text evidence="1">The sequence shown here is derived from an EMBL/GenBank/DDBJ whole genome shotgun (WGS) entry which is preliminary data.</text>
</comment>
<evidence type="ECO:0000313" key="2">
    <source>
        <dbReference type="Proteomes" id="UP000728185"/>
    </source>
</evidence>
<sequence length="136" mass="15121">MCRHPSRHKNSERSQCAGNHHVTKIAKGVVAADDKGWVNVVSVTALFTGRRNTDGHLVEDFTSDKNRDDSRLQLYGTECQCAKEPVPVHLYAEQATKNGVHCRSTIGSSNSVFCSDEVSIFTCVCRNYTAFTRDIE</sequence>
<accession>A0A8E0VMB6</accession>
<name>A0A8E0VMB6_9TREM</name>
<gene>
    <name evidence="1" type="ORF">FBUS_10650</name>
</gene>
<organism evidence="1 2">
    <name type="scientific">Fasciolopsis buskii</name>
    <dbReference type="NCBI Taxonomy" id="27845"/>
    <lineage>
        <taxon>Eukaryota</taxon>
        <taxon>Metazoa</taxon>
        <taxon>Spiralia</taxon>
        <taxon>Lophotrochozoa</taxon>
        <taxon>Platyhelminthes</taxon>
        <taxon>Trematoda</taxon>
        <taxon>Digenea</taxon>
        <taxon>Plagiorchiida</taxon>
        <taxon>Echinostomata</taxon>
        <taxon>Echinostomatoidea</taxon>
        <taxon>Fasciolidae</taxon>
        <taxon>Fasciolopsis</taxon>
    </lineage>
</organism>
<dbReference type="Proteomes" id="UP000728185">
    <property type="component" value="Unassembled WGS sequence"/>
</dbReference>
<reference evidence="1" key="1">
    <citation type="submission" date="2019-05" db="EMBL/GenBank/DDBJ databases">
        <title>Annotation for the trematode Fasciolopsis buski.</title>
        <authorList>
            <person name="Choi Y.-J."/>
        </authorList>
    </citation>
    <scope>NUCLEOTIDE SEQUENCE</scope>
    <source>
        <strain evidence="1">HT</strain>
        <tissue evidence="1">Whole worm</tissue>
    </source>
</reference>
<proteinExistence type="predicted"/>
<dbReference type="EMBL" id="LUCM01002448">
    <property type="protein sequence ID" value="KAA0197341.1"/>
    <property type="molecule type" value="Genomic_DNA"/>
</dbReference>
<keyword evidence="2" id="KW-1185">Reference proteome</keyword>
<dbReference type="AlphaFoldDB" id="A0A8E0VMB6"/>
<protein>
    <submittedName>
        <fullName evidence="1">Uncharacterized protein</fullName>
    </submittedName>
</protein>
<evidence type="ECO:0000313" key="1">
    <source>
        <dbReference type="EMBL" id="KAA0197341.1"/>
    </source>
</evidence>